<dbReference type="AlphaFoldDB" id="A0A2Z3N5Q8"/>
<evidence type="ECO:0000313" key="1">
    <source>
        <dbReference type="EMBL" id="AWO74232.1"/>
    </source>
</evidence>
<sequence>MNTSGFRKCFTDYVVEGFEKNQGFFGKILKDDIFYEQIEGYIAEHIYFIRRVDYPIKSKGYRKKSTFPVECE</sequence>
<proteinExistence type="predicted"/>
<dbReference type="EMBL" id="CP027303">
    <property type="protein sequence ID" value="AWO74232.1"/>
    <property type="molecule type" value="Genomic_DNA"/>
</dbReference>
<dbReference type="Proteomes" id="UP000246996">
    <property type="component" value="Chromosome"/>
</dbReference>
<reference evidence="2" key="1">
    <citation type="submission" date="2018-02" db="EMBL/GenBank/DDBJ databases">
        <title>The complete genome of bacterial strain SGAirxxxx.</title>
        <authorList>
            <person name="Schuster S.C."/>
        </authorList>
    </citation>
    <scope>NUCLEOTIDE SEQUENCE [LARGE SCALE GENOMIC DNA]</scope>
    <source>
        <strain evidence="2">SGAir0734</strain>
    </source>
</reference>
<protein>
    <submittedName>
        <fullName evidence="1">Uncharacterized protein</fullName>
    </submittedName>
</protein>
<evidence type="ECO:0000313" key="2">
    <source>
        <dbReference type="Proteomes" id="UP000246996"/>
    </source>
</evidence>
<organism evidence="1 2">
    <name type="scientific">Geobacillus thermoleovorans</name>
    <name type="common">Bacillus thermoleovorans</name>
    <dbReference type="NCBI Taxonomy" id="33941"/>
    <lineage>
        <taxon>Bacteria</taxon>
        <taxon>Bacillati</taxon>
        <taxon>Bacillota</taxon>
        <taxon>Bacilli</taxon>
        <taxon>Bacillales</taxon>
        <taxon>Anoxybacillaceae</taxon>
        <taxon>Geobacillus</taxon>
        <taxon>Geobacillus thermoleovorans group</taxon>
    </lineage>
</organism>
<gene>
    <name evidence="1" type="ORF">C1N76_06595</name>
</gene>
<name>A0A2Z3N5Q8_GEOTH</name>
<accession>A0A2Z3N5Q8</accession>